<dbReference type="Gene3D" id="3.90.1300.10">
    <property type="entry name" value="Amidase signature (AS) domain"/>
    <property type="match status" value="1"/>
</dbReference>
<dbReference type="InterPro" id="IPR000120">
    <property type="entry name" value="Amidase"/>
</dbReference>
<dbReference type="EMBL" id="JBBPBM010000017">
    <property type="protein sequence ID" value="KAK8556640.1"/>
    <property type="molecule type" value="Genomic_DNA"/>
</dbReference>
<accession>A0ABR2EAR0</accession>
<dbReference type="InterPro" id="IPR036928">
    <property type="entry name" value="AS_sf"/>
</dbReference>
<evidence type="ECO:0000313" key="4">
    <source>
        <dbReference type="Proteomes" id="UP001472677"/>
    </source>
</evidence>
<evidence type="ECO:0000259" key="2">
    <source>
        <dbReference type="Pfam" id="PF01425"/>
    </source>
</evidence>
<dbReference type="InterPro" id="IPR020556">
    <property type="entry name" value="Amidase_CS"/>
</dbReference>
<evidence type="ECO:0000256" key="1">
    <source>
        <dbReference type="ARBA" id="ARBA00009199"/>
    </source>
</evidence>
<dbReference type="Pfam" id="PF01425">
    <property type="entry name" value="Amidase"/>
    <property type="match status" value="1"/>
</dbReference>
<dbReference type="PANTHER" id="PTHR11895">
    <property type="entry name" value="TRANSAMIDASE"/>
    <property type="match status" value="1"/>
</dbReference>
<dbReference type="PANTHER" id="PTHR11895:SF67">
    <property type="entry name" value="AMIDASE DOMAIN-CONTAINING PROTEIN"/>
    <property type="match status" value="1"/>
</dbReference>
<name>A0ABR2EAR0_9ROSI</name>
<proteinExistence type="inferred from homology"/>
<evidence type="ECO:0000313" key="3">
    <source>
        <dbReference type="EMBL" id="KAK8556640.1"/>
    </source>
</evidence>
<gene>
    <name evidence="3" type="ORF">V6N12_003037</name>
</gene>
<dbReference type="SUPFAM" id="SSF75304">
    <property type="entry name" value="Amidase signature (AS) enzymes"/>
    <property type="match status" value="1"/>
</dbReference>
<comment type="similarity">
    <text evidence="1">Belongs to the amidase family.</text>
</comment>
<sequence>MGLLRDAGVVYKPVEQIDLGPCSNESYFRADKAPRMAGFLLKIFAWFLESRIIGALLLYIVKKNNQVHKLVTNATLVEPPMFVPLHPITDCINTELNQHEVKQIDSDASPLERVQEAIKCIPVTSEKSLDDLKPSCFRRWTIADYSRAYSAGEITPLRVLFLAISFMAYFRFPFICDYVSTDVAEHFIDAVRESCSPPFPMSFFINYDAEDILRQARESTLRYERGNPISPLDGVPIAIKDEIDCSPYPTTGGTKWLHKVRPCTGDACCVLRLRSCGAILVGKTNMHELGAGVSGINPHYGPIRNPYDPNKIAGGSSSGSAAVVSSGLCPVALGVDSGGSVRMPASLCGVVGFKPTFGCIPHSGVLPLNWTVGTVGILAATLEDAFIVYAAISGELPSHKPTSLPPKVHFPLLNSTNPMSNIRFAKYEEWFNDCSDEIRMCCSDALNLLCEHYKWKTVGVTIPDIESMLLAHYVTISSECSTSLSSHMEKLNFAEIGWDVRVALRVCGAFHGKEYIKAQKMRYRQMQIHNNIFAIADVIVAPTTGRTAYSIIDDALKTGEVDCINGAALIRYQIAPNFLGLPAVTVPVGYDKAGKPISSSDVVVFRSVFHILAPTWNSRREKMAYGRITVFILNTLEKVWNLLYSRCLYFTYTLWLKCKITFGFRPCASRTIESQRGLGAAIAEKWKWIVSQKSLAVETAFQVIHIAKQTYRFRYDFCFCFGTDNGVQFVAGALMAL</sequence>
<dbReference type="InterPro" id="IPR023631">
    <property type="entry name" value="Amidase_dom"/>
</dbReference>
<organism evidence="3 4">
    <name type="scientific">Hibiscus sabdariffa</name>
    <name type="common">roselle</name>
    <dbReference type="NCBI Taxonomy" id="183260"/>
    <lineage>
        <taxon>Eukaryota</taxon>
        <taxon>Viridiplantae</taxon>
        <taxon>Streptophyta</taxon>
        <taxon>Embryophyta</taxon>
        <taxon>Tracheophyta</taxon>
        <taxon>Spermatophyta</taxon>
        <taxon>Magnoliopsida</taxon>
        <taxon>eudicotyledons</taxon>
        <taxon>Gunneridae</taxon>
        <taxon>Pentapetalae</taxon>
        <taxon>rosids</taxon>
        <taxon>malvids</taxon>
        <taxon>Malvales</taxon>
        <taxon>Malvaceae</taxon>
        <taxon>Malvoideae</taxon>
        <taxon>Hibiscus</taxon>
    </lineage>
</organism>
<comment type="caution">
    <text evidence="3">The sequence shown here is derived from an EMBL/GenBank/DDBJ whole genome shotgun (WGS) entry which is preliminary data.</text>
</comment>
<protein>
    <recommendedName>
        <fullName evidence="2">Amidase domain-containing protein</fullName>
    </recommendedName>
</protein>
<keyword evidence="4" id="KW-1185">Reference proteome</keyword>
<dbReference type="Proteomes" id="UP001472677">
    <property type="component" value="Unassembled WGS sequence"/>
</dbReference>
<reference evidence="3 4" key="1">
    <citation type="journal article" date="2024" name="G3 (Bethesda)">
        <title>Genome assembly of Hibiscus sabdariffa L. provides insights into metabolisms of medicinal natural products.</title>
        <authorList>
            <person name="Kim T."/>
        </authorList>
    </citation>
    <scope>NUCLEOTIDE SEQUENCE [LARGE SCALE GENOMIC DNA]</scope>
    <source>
        <strain evidence="3">TK-2024</strain>
        <tissue evidence="3">Old leaves</tissue>
    </source>
</reference>
<dbReference type="PROSITE" id="PS00571">
    <property type="entry name" value="AMIDASES"/>
    <property type="match status" value="1"/>
</dbReference>
<feature type="domain" description="Amidase" evidence="2">
    <location>
        <begin position="207"/>
        <end position="598"/>
    </location>
</feature>